<keyword evidence="2" id="KW-0472">Membrane</keyword>
<dbReference type="GO" id="GO:0016020">
    <property type="term" value="C:membrane"/>
    <property type="evidence" value="ECO:0007669"/>
    <property type="project" value="GOC"/>
</dbReference>
<evidence type="ECO:0000313" key="5">
    <source>
        <dbReference type="Proteomes" id="UP000663829"/>
    </source>
</evidence>
<dbReference type="EMBL" id="CAJOBC010000953">
    <property type="protein sequence ID" value="CAF3642223.1"/>
    <property type="molecule type" value="Genomic_DNA"/>
</dbReference>
<gene>
    <name evidence="3" type="ORF">GPM918_LOCUS6252</name>
    <name evidence="4" type="ORF">SRO942_LOCUS6252</name>
</gene>
<sequence>MGTTGSKKQILCIVLFLGLISLIIVYVSNPISFTSFPSLNTETETNSCTIVTYKQLDEWFHSTNNNKSRKTITKIIHQSWKTEILRGKQALWSKTWCEQYPKWHYRLWTDVDNDQFVKDKFPWFYLTYQELYPTILKADSVRYLYMLYYGGMYIDLDYESVKSLEHIIFDKQLVFALLNYNFDSLNSIPNSWFASKPKHSLWSYVIFRIMLKWTKIDSEKTGFWNGKAEFYTGPQALFEGLLFYMQYIEQTSDNFNNRLIHSNENRTMSIGDITFLPPNFLNAYDWMTGIGQDYCSSEKYSFNPTKCKELLKPIYGITYWAHSYGHGHENDTNYLRH</sequence>
<dbReference type="AlphaFoldDB" id="A0A813WQ95"/>
<evidence type="ECO:0000256" key="1">
    <source>
        <dbReference type="ARBA" id="ARBA00022679"/>
    </source>
</evidence>
<dbReference type="GO" id="GO:0000030">
    <property type="term" value="F:mannosyltransferase activity"/>
    <property type="evidence" value="ECO:0007669"/>
    <property type="project" value="TreeGrafter"/>
</dbReference>
<reference evidence="3" key="1">
    <citation type="submission" date="2021-02" db="EMBL/GenBank/DDBJ databases">
        <authorList>
            <person name="Nowell W R."/>
        </authorList>
    </citation>
    <scope>NUCLEOTIDE SEQUENCE</scope>
</reference>
<feature type="transmembrane region" description="Helical" evidence="2">
    <location>
        <begin position="9"/>
        <end position="28"/>
    </location>
</feature>
<dbReference type="Proteomes" id="UP000681722">
    <property type="component" value="Unassembled WGS sequence"/>
</dbReference>
<proteinExistence type="predicted"/>
<dbReference type="OrthoDB" id="9997758at2759"/>
<comment type="caution">
    <text evidence="3">The sequence shown here is derived from an EMBL/GenBank/DDBJ whole genome shotgun (WGS) entry which is preliminary data.</text>
</comment>
<evidence type="ECO:0000256" key="2">
    <source>
        <dbReference type="SAM" id="Phobius"/>
    </source>
</evidence>
<dbReference type="InterPro" id="IPR029044">
    <property type="entry name" value="Nucleotide-diphossugar_trans"/>
</dbReference>
<keyword evidence="5" id="KW-1185">Reference proteome</keyword>
<evidence type="ECO:0000313" key="4">
    <source>
        <dbReference type="EMBL" id="CAF3642223.1"/>
    </source>
</evidence>
<keyword evidence="2" id="KW-1133">Transmembrane helix</keyword>
<dbReference type="EMBL" id="CAJNOQ010000953">
    <property type="protein sequence ID" value="CAF0854449.1"/>
    <property type="molecule type" value="Genomic_DNA"/>
</dbReference>
<keyword evidence="1" id="KW-0808">Transferase</keyword>
<dbReference type="GO" id="GO:0051999">
    <property type="term" value="P:mannosyl-inositol phosphorylceramide biosynthetic process"/>
    <property type="evidence" value="ECO:0007669"/>
    <property type="project" value="TreeGrafter"/>
</dbReference>
<dbReference type="InterPro" id="IPR007577">
    <property type="entry name" value="GlycoTrfase_DXD_sugar-bd_CS"/>
</dbReference>
<dbReference type="PANTHER" id="PTHR32385">
    <property type="entry name" value="MANNOSYL PHOSPHORYLINOSITOL CERAMIDE SYNTHASE"/>
    <property type="match status" value="1"/>
</dbReference>
<dbReference type="InterPro" id="IPR051706">
    <property type="entry name" value="Glycosyltransferase_domain"/>
</dbReference>
<name>A0A813WQ95_9BILA</name>
<dbReference type="SUPFAM" id="SSF53448">
    <property type="entry name" value="Nucleotide-diphospho-sugar transferases"/>
    <property type="match status" value="1"/>
</dbReference>
<dbReference type="Proteomes" id="UP000663829">
    <property type="component" value="Unassembled WGS sequence"/>
</dbReference>
<accession>A0A813WQ95</accession>
<evidence type="ECO:0000313" key="3">
    <source>
        <dbReference type="EMBL" id="CAF0854449.1"/>
    </source>
</evidence>
<keyword evidence="2" id="KW-0812">Transmembrane</keyword>
<protein>
    <submittedName>
        <fullName evidence="3">Uncharacterized protein</fullName>
    </submittedName>
</protein>
<organism evidence="3 5">
    <name type="scientific">Didymodactylos carnosus</name>
    <dbReference type="NCBI Taxonomy" id="1234261"/>
    <lineage>
        <taxon>Eukaryota</taxon>
        <taxon>Metazoa</taxon>
        <taxon>Spiralia</taxon>
        <taxon>Gnathifera</taxon>
        <taxon>Rotifera</taxon>
        <taxon>Eurotatoria</taxon>
        <taxon>Bdelloidea</taxon>
        <taxon>Philodinida</taxon>
        <taxon>Philodinidae</taxon>
        <taxon>Didymodactylos</taxon>
    </lineage>
</organism>
<dbReference type="Gene3D" id="3.90.550.20">
    <property type="match status" value="1"/>
</dbReference>
<dbReference type="Pfam" id="PF04488">
    <property type="entry name" value="Gly_transf_sug"/>
    <property type="match status" value="1"/>
</dbReference>
<dbReference type="PANTHER" id="PTHR32385:SF23">
    <property type="entry name" value="NUCLEOTIDE-DIPHOSPHO-SUGAR TRANSFERASE"/>
    <property type="match status" value="1"/>
</dbReference>